<evidence type="ECO:0000256" key="1">
    <source>
        <dbReference type="SAM" id="MobiDB-lite"/>
    </source>
</evidence>
<evidence type="ECO:0000313" key="2">
    <source>
        <dbReference type="EMBL" id="KAG0590655.1"/>
    </source>
</evidence>
<reference evidence="2" key="1">
    <citation type="submission" date="2020-06" db="EMBL/GenBank/DDBJ databases">
        <title>WGS assembly of Ceratodon purpureus strain R40.</title>
        <authorList>
            <person name="Carey S.B."/>
            <person name="Jenkins J."/>
            <person name="Shu S."/>
            <person name="Lovell J.T."/>
            <person name="Sreedasyam A."/>
            <person name="Maumus F."/>
            <person name="Tiley G.P."/>
            <person name="Fernandez-Pozo N."/>
            <person name="Barry K."/>
            <person name="Chen C."/>
            <person name="Wang M."/>
            <person name="Lipzen A."/>
            <person name="Daum C."/>
            <person name="Saski C.A."/>
            <person name="Payton A.C."/>
            <person name="Mcbreen J.C."/>
            <person name="Conrad R.E."/>
            <person name="Kollar L.M."/>
            <person name="Olsson S."/>
            <person name="Huttunen S."/>
            <person name="Landis J.B."/>
            <person name="Wickett N.J."/>
            <person name="Johnson M.G."/>
            <person name="Rensing S.A."/>
            <person name="Grimwood J."/>
            <person name="Schmutz J."/>
            <person name="Mcdaniel S.F."/>
        </authorList>
    </citation>
    <scope>NUCLEOTIDE SEQUENCE</scope>
    <source>
        <strain evidence="2">R40</strain>
    </source>
</reference>
<protein>
    <submittedName>
        <fullName evidence="2">Uncharacterized protein</fullName>
    </submittedName>
</protein>
<keyword evidence="3" id="KW-1185">Reference proteome</keyword>
<dbReference type="AlphaFoldDB" id="A0A8T0J544"/>
<dbReference type="Proteomes" id="UP000822688">
    <property type="component" value="Chromosome 1"/>
</dbReference>
<gene>
    <name evidence="2" type="ORF">KC19_1G117100</name>
</gene>
<feature type="compositionally biased region" description="Polar residues" evidence="1">
    <location>
        <begin position="96"/>
        <end position="111"/>
    </location>
</feature>
<dbReference type="EMBL" id="CM026421">
    <property type="protein sequence ID" value="KAG0590655.1"/>
    <property type="molecule type" value="Genomic_DNA"/>
</dbReference>
<organism evidence="2 3">
    <name type="scientific">Ceratodon purpureus</name>
    <name type="common">Fire moss</name>
    <name type="synonym">Dicranum purpureum</name>
    <dbReference type="NCBI Taxonomy" id="3225"/>
    <lineage>
        <taxon>Eukaryota</taxon>
        <taxon>Viridiplantae</taxon>
        <taxon>Streptophyta</taxon>
        <taxon>Embryophyta</taxon>
        <taxon>Bryophyta</taxon>
        <taxon>Bryophytina</taxon>
        <taxon>Bryopsida</taxon>
        <taxon>Dicranidae</taxon>
        <taxon>Pseudoditrichales</taxon>
        <taxon>Ditrichaceae</taxon>
        <taxon>Ceratodon</taxon>
    </lineage>
</organism>
<feature type="region of interest" description="Disordered" evidence="1">
    <location>
        <begin position="96"/>
        <end position="121"/>
    </location>
</feature>
<sequence>MEELGINLLLRDNSSDFNIIFNNTAHIHTQMVTVVTGSGAGITVCFTDPVQTRADTQVQRSRKQLPTRHSATIPAQACASIHVTEITSLKNEPRIRTSQLTRQQSWTSSPLPTLHLPRINN</sequence>
<comment type="caution">
    <text evidence="2">The sequence shown here is derived from an EMBL/GenBank/DDBJ whole genome shotgun (WGS) entry which is preliminary data.</text>
</comment>
<evidence type="ECO:0000313" key="3">
    <source>
        <dbReference type="Proteomes" id="UP000822688"/>
    </source>
</evidence>
<accession>A0A8T0J544</accession>
<name>A0A8T0J544_CERPU</name>
<proteinExistence type="predicted"/>